<dbReference type="CDD" id="cd01029">
    <property type="entry name" value="TOPRIM_primases"/>
    <property type="match status" value="1"/>
</dbReference>
<evidence type="ECO:0000256" key="1">
    <source>
        <dbReference type="SAM" id="MobiDB-lite"/>
    </source>
</evidence>
<dbReference type="Pfam" id="PF13362">
    <property type="entry name" value="Toprim_3"/>
    <property type="match status" value="1"/>
</dbReference>
<dbReference type="InterPro" id="IPR034154">
    <property type="entry name" value="TOPRIM_DnaG/twinkle"/>
</dbReference>
<accession>A0A1Y1QEZ6</accession>
<protein>
    <recommendedName>
        <fullName evidence="2">Toprim domain-containing protein</fullName>
    </recommendedName>
</protein>
<comment type="caution">
    <text evidence="3">The sequence shown here is derived from an EMBL/GenBank/DDBJ whole genome shotgun (WGS) entry which is preliminary data.</text>
</comment>
<evidence type="ECO:0000313" key="3">
    <source>
        <dbReference type="EMBL" id="OQX03955.1"/>
    </source>
</evidence>
<feature type="region of interest" description="Disordered" evidence="1">
    <location>
        <begin position="80"/>
        <end position="107"/>
    </location>
</feature>
<dbReference type="AlphaFoldDB" id="A0A1Y1QEZ6"/>
<evidence type="ECO:0000313" key="4">
    <source>
        <dbReference type="Proteomes" id="UP000192491"/>
    </source>
</evidence>
<name>A0A1Y1QEZ6_9GAMM</name>
<gene>
    <name evidence="3" type="ORF">BWK73_37770</name>
</gene>
<reference evidence="3 4" key="1">
    <citation type="submission" date="2017-01" db="EMBL/GenBank/DDBJ databases">
        <title>Novel large sulfur bacteria in the metagenomes of groundwater-fed chemosynthetic microbial mats in the Lake Huron basin.</title>
        <authorList>
            <person name="Sharrar A.M."/>
            <person name="Flood B.E."/>
            <person name="Bailey J.V."/>
            <person name="Jones D.S."/>
            <person name="Biddanda B."/>
            <person name="Ruberg S.A."/>
            <person name="Marcus D.N."/>
            <person name="Dick G.J."/>
        </authorList>
    </citation>
    <scope>NUCLEOTIDE SEQUENCE [LARGE SCALE GENOMIC DNA]</scope>
    <source>
        <strain evidence="3">A8</strain>
    </source>
</reference>
<dbReference type="EMBL" id="MTEJ01000368">
    <property type="protein sequence ID" value="OQX03955.1"/>
    <property type="molecule type" value="Genomic_DNA"/>
</dbReference>
<sequence>MLPATIIREACISATGYAPDEHLILSKLGRWLRFSTTGKPADKSGGLKVHDVGDCYVYLITNHRDGLSVKGTTRTSNTQIMTPEEKHKAQQQRRMLEQQQREQSARKRRMLSAMVKRIWKTAKKPQEWGNPHPYLTKKGDLPALNIRRYTSHKRDVLLLPMVDLTTGKLESLYLIYPNKFKRPLKGTQSKGLCMAIGRDLDKSAVLWLAEGYATGLSLHLEVNQPVIVCFSAGNLQPVTDKLVQRYPAAELKLCADDDRATLAKTGKNPGIEYAVKLQRRYPTIALYKPLFPPGSPEGLSDINDLINWQRNQGRVEA</sequence>
<feature type="compositionally biased region" description="Basic and acidic residues" evidence="1">
    <location>
        <begin position="83"/>
        <end position="105"/>
    </location>
</feature>
<dbReference type="Proteomes" id="UP000192491">
    <property type="component" value="Unassembled WGS sequence"/>
</dbReference>
<proteinExistence type="predicted"/>
<evidence type="ECO:0000259" key="2">
    <source>
        <dbReference type="Pfam" id="PF13362"/>
    </source>
</evidence>
<feature type="domain" description="Toprim" evidence="2">
    <location>
        <begin position="206"/>
        <end position="306"/>
    </location>
</feature>
<organism evidence="3 4">
    <name type="scientific">Thiothrix lacustris</name>
    <dbReference type="NCBI Taxonomy" id="525917"/>
    <lineage>
        <taxon>Bacteria</taxon>
        <taxon>Pseudomonadati</taxon>
        <taxon>Pseudomonadota</taxon>
        <taxon>Gammaproteobacteria</taxon>
        <taxon>Thiotrichales</taxon>
        <taxon>Thiotrichaceae</taxon>
        <taxon>Thiothrix</taxon>
    </lineage>
</organism>
<dbReference type="InterPro" id="IPR006171">
    <property type="entry name" value="TOPRIM_dom"/>
</dbReference>